<sequence>MRVLKLRTILFAEESYQSRIDSSPNYDQIVKDICIQGADWVRDSHRKPKFIKRGDLTPEAKGWFKIVRRSILPAGNNSEVNLKRATVVQCILKGGEIKVHELIAQGIRKLAEKSDSGGRLGYPSTIFRLFDRAGVVFEDGDPEWIKVGIPLTVRRMHSVASPLPQRRLRKRAAHQAVEGQNPEEQVPATLNMHQLQEAIDGLSRQYLENQGAQKELQLQMMDRQEESFSRWMNQQGEWQKQLMEQQLEQGRQWVNPSTG</sequence>
<name>A0A444YNX3_ARAHY</name>
<organism evidence="2 3">
    <name type="scientific">Arachis hypogaea</name>
    <name type="common">Peanut</name>
    <dbReference type="NCBI Taxonomy" id="3818"/>
    <lineage>
        <taxon>Eukaryota</taxon>
        <taxon>Viridiplantae</taxon>
        <taxon>Streptophyta</taxon>
        <taxon>Embryophyta</taxon>
        <taxon>Tracheophyta</taxon>
        <taxon>Spermatophyta</taxon>
        <taxon>Magnoliopsida</taxon>
        <taxon>eudicotyledons</taxon>
        <taxon>Gunneridae</taxon>
        <taxon>Pentapetalae</taxon>
        <taxon>rosids</taxon>
        <taxon>fabids</taxon>
        <taxon>Fabales</taxon>
        <taxon>Fabaceae</taxon>
        <taxon>Papilionoideae</taxon>
        <taxon>50 kb inversion clade</taxon>
        <taxon>dalbergioids sensu lato</taxon>
        <taxon>Dalbergieae</taxon>
        <taxon>Pterocarpus clade</taxon>
        <taxon>Arachis</taxon>
    </lineage>
</organism>
<comment type="caution">
    <text evidence="2">The sequence shown here is derived from an EMBL/GenBank/DDBJ whole genome shotgun (WGS) entry which is preliminary data.</text>
</comment>
<dbReference type="EMBL" id="SDMP01000016">
    <property type="protein sequence ID" value="RYR03559.1"/>
    <property type="molecule type" value="Genomic_DNA"/>
</dbReference>
<protein>
    <recommendedName>
        <fullName evidence="1">Putative plant transposon protein domain-containing protein</fullName>
    </recommendedName>
</protein>
<evidence type="ECO:0000313" key="3">
    <source>
        <dbReference type="Proteomes" id="UP000289738"/>
    </source>
</evidence>
<evidence type="ECO:0000313" key="2">
    <source>
        <dbReference type="EMBL" id="RYR03559.1"/>
    </source>
</evidence>
<dbReference type="Proteomes" id="UP000289738">
    <property type="component" value="Chromosome B06"/>
</dbReference>
<dbReference type="Pfam" id="PF20167">
    <property type="entry name" value="Transposase_32"/>
    <property type="match status" value="1"/>
</dbReference>
<gene>
    <name evidence="2" type="ORF">Ahy_B06g082594</name>
</gene>
<accession>A0A444YNX3</accession>
<dbReference type="InterPro" id="IPR046796">
    <property type="entry name" value="Transposase_32_dom"/>
</dbReference>
<reference evidence="2 3" key="1">
    <citation type="submission" date="2019-01" db="EMBL/GenBank/DDBJ databases">
        <title>Sequencing of cultivated peanut Arachis hypogaea provides insights into genome evolution and oil improvement.</title>
        <authorList>
            <person name="Chen X."/>
        </authorList>
    </citation>
    <scope>NUCLEOTIDE SEQUENCE [LARGE SCALE GENOMIC DNA]</scope>
    <source>
        <strain evidence="3">cv. Fuhuasheng</strain>
        <tissue evidence="2">Leaves</tissue>
    </source>
</reference>
<keyword evidence="3" id="KW-1185">Reference proteome</keyword>
<feature type="domain" description="Putative plant transposon protein" evidence="1">
    <location>
        <begin position="13"/>
        <end position="135"/>
    </location>
</feature>
<proteinExistence type="predicted"/>
<evidence type="ECO:0000259" key="1">
    <source>
        <dbReference type="Pfam" id="PF20167"/>
    </source>
</evidence>
<dbReference type="AlphaFoldDB" id="A0A444YNX3"/>